<dbReference type="OrthoDB" id="9781670at2"/>
<dbReference type="InterPro" id="IPR036162">
    <property type="entry name" value="Resolvase-like_N_sf"/>
</dbReference>
<dbReference type="KEGG" id="mgk:FSB76_16040"/>
<dbReference type="EMBL" id="CP042437">
    <property type="protein sequence ID" value="QEC77384.1"/>
    <property type="molecule type" value="Genomic_DNA"/>
</dbReference>
<evidence type="ECO:0000259" key="2">
    <source>
        <dbReference type="PROSITE" id="PS51737"/>
    </source>
</evidence>
<dbReference type="PROSITE" id="PS51737">
    <property type="entry name" value="RECOMBINASE_DNA_BIND"/>
    <property type="match status" value="1"/>
</dbReference>
<dbReference type="InterPro" id="IPR006119">
    <property type="entry name" value="Resolv_N"/>
</dbReference>
<evidence type="ECO:0008006" key="5">
    <source>
        <dbReference type="Google" id="ProtNLM"/>
    </source>
</evidence>
<dbReference type="AlphaFoldDB" id="A0A5B8W0Q3"/>
<reference evidence="3 4" key="1">
    <citation type="journal article" date="2013" name="J. Microbiol.">
        <title>Mucilaginibacter ginsenosidivorax sp. nov., with ginsenoside converting activity isolated from sediment.</title>
        <authorList>
            <person name="Kim J.K."/>
            <person name="Choi T.E."/>
            <person name="Liu Q.M."/>
            <person name="Park H.Y."/>
            <person name="Yi T.H."/>
            <person name="Yoon M.H."/>
            <person name="Kim S.C."/>
            <person name="Im W.T."/>
        </authorList>
    </citation>
    <scope>NUCLEOTIDE SEQUENCE [LARGE SCALE GENOMIC DNA]</scope>
    <source>
        <strain evidence="3 4">KHI28</strain>
    </source>
</reference>
<dbReference type="GO" id="GO:0003677">
    <property type="term" value="F:DNA binding"/>
    <property type="evidence" value="ECO:0007669"/>
    <property type="project" value="InterPro"/>
</dbReference>
<dbReference type="Pfam" id="PF00239">
    <property type="entry name" value="Resolvase"/>
    <property type="match status" value="1"/>
</dbReference>
<dbReference type="PANTHER" id="PTHR30461">
    <property type="entry name" value="DNA-INVERTASE FROM LAMBDOID PROPHAGE"/>
    <property type="match status" value="1"/>
</dbReference>
<accession>A0A5B8W0Q3</accession>
<name>A0A5B8W0Q3_9SPHI</name>
<dbReference type="RefSeq" id="WP_147055019.1">
    <property type="nucleotide sequence ID" value="NZ_CP042437.1"/>
</dbReference>
<dbReference type="InterPro" id="IPR025827">
    <property type="entry name" value="Zn_ribbon_recom_dom"/>
</dbReference>
<dbReference type="SMART" id="SM00857">
    <property type="entry name" value="Resolvase"/>
    <property type="match status" value="1"/>
</dbReference>
<evidence type="ECO:0000313" key="4">
    <source>
        <dbReference type="Proteomes" id="UP000321362"/>
    </source>
</evidence>
<feature type="domain" description="Resolvase/invertase-type recombinase catalytic" evidence="1">
    <location>
        <begin position="11"/>
        <end position="157"/>
    </location>
</feature>
<dbReference type="InterPro" id="IPR038109">
    <property type="entry name" value="DNA_bind_recomb_sf"/>
</dbReference>
<dbReference type="Gene3D" id="3.90.1750.20">
    <property type="entry name" value="Putative Large Serine Recombinase, Chain B, Domain 2"/>
    <property type="match status" value="1"/>
</dbReference>
<keyword evidence="4" id="KW-1185">Reference proteome</keyword>
<evidence type="ECO:0000259" key="1">
    <source>
        <dbReference type="PROSITE" id="PS51736"/>
    </source>
</evidence>
<gene>
    <name evidence="3" type="ORF">FSB76_16040</name>
</gene>
<dbReference type="PROSITE" id="PS51736">
    <property type="entry name" value="RECOMBINASES_3"/>
    <property type="match status" value="1"/>
</dbReference>
<dbReference type="Gene3D" id="3.40.50.1390">
    <property type="entry name" value="Resolvase, N-terminal catalytic domain"/>
    <property type="match status" value="1"/>
</dbReference>
<dbReference type="InterPro" id="IPR011109">
    <property type="entry name" value="DNA_bind_recombinase_dom"/>
</dbReference>
<dbReference type="PANTHER" id="PTHR30461:SF23">
    <property type="entry name" value="DNA RECOMBINASE-RELATED"/>
    <property type="match status" value="1"/>
</dbReference>
<organism evidence="3 4">
    <name type="scientific">Mucilaginibacter ginsenosidivorax</name>
    <dbReference type="NCBI Taxonomy" id="862126"/>
    <lineage>
        <taxon>Bacteria</taxon>
        <taxon>Pseudomonadati</taxon>
        <taxon>Bacteroidota</taxon>
        <taxon>Sphingobacteriia</taxon>
        <taxon>Sphingobacteriales</taxon>
        <taxon>Sphingobacteriaceae</taxon>
        <taxon>Mucilaginibacter</taxon>
    </lineage>
</organism>
<sequence>MMKNETNTTIRYAEYLRKSTDDKEKQVLSLSSQRDVLDRLRNSHNLNVVETIEEKKSAKRPGRPGFNSLIRQIKAGKVNGIVTWAPHRLSRNSVDIGDIINLFDTGRLREIVTESHVYRNNPMDIFMLGFHCLQAKFENDNKALDVKAGMTKCAQLGIFPGRPPLGYLPDKGGIKGARKREIDPIAFPVVRKMWEALLARTHTPTQIINIAINKWGLRNAAGQKPALSTAYSIFHNTFYYGEYEWPKRSGSIYKGIHKPMITKAEFDRVQRMFRRPDNPRPAHHYFSYGGCSLRCGRCGCAMTGELKVKRQKNGNVHQYIYYKCTKRKGACSQRPITEAAISQDIENILSAIQMPESMHEHLMDWVRHENEVRQKNNADGLGDANRVALEQVQKKINGLIDMRSAELITDDEFREKRIELNEEKHRLSELITESSADSPAWIEAADKLIDLAIYAPWRFKNSWPESKREILLELGSDLIVNERKLDLTNSKWIFPLSEIAKEVNTLLLEFGPALSLKNKAKIKSFLYSPFMCSQLKEVRNLFLKSERQ</sequence>
<dbReference type="InterPro" id="IPR050639">
    <property type="entry name" value="SSR_resolvase"/>
</dbReference>
<evidence type="ECO:0000313" key="3">
    <source>
        <dbReference type="EMBL" id="QEC77384.1"/>
    </source>
</evidence>
<proteinExistence type="predicted"/>
<dbReference type="GO" id="GO:0000150">
    <property type="term" value="F:DNA strand exchange activity"/>
    <property type="evidence" value="ECO:0007669"/>
    <property type="project" value="InterPro"/>
</dbReference>
<dbReference type="SUPFAM" id="SSF53041">
    <property type="entry name" value="Resolvase-like"/>
    <property type="match status" value="1"/>
</dbReference>
<dbReference type="Pfam" id="PF07508">
    <property type="entry name" value="Recombinase"/>
    <property type="match status" value="1"/>
</dbReference>
<protein>
    <recommendedName>
        <fullName evidence="5">Recombinase domain-containing protein</fullName>
    </recommendedName>
</protein>
<dbReference type="Proteomes" id="UP000321362">
    <property type="component" value="Chromosome"/>
</dbReference>
<dbReference type="Pfam" id="PF13408">
    <property type="entry name" value="Zn_ribbon_recom"/>
    <property type="match status" value="1"/>
</dbReference>
<dbReference type="CDD" id="cd00338">
    <property type="entry name" value="Ser_Recombinase"/>
    <property type="match status" value="1"/>
</dbReference>
<feature type="domain" description="Recombinase" evidence="2">
    <location>
        <begin position="164"/>
        <end position="279"/>
    </location>
</feature>